<organism evidence="2 3">
    <name type="scientific">Fusarium oxysporum f. sp. rapae</name>
    <dbReference type="NCBI Taxonomy" id="485398"/>
    <lineage>
        <taxon>Eukaryota</taxon>
        <taxon>Fungi</taxon>
        <taxon>Dikarya</taxon>
        <taxon>Ascomycota</taxon>
        <taxon>Pezizomycotina</taxon>
        <taxon>Sordariomycetes</taxon>
        <taxon>Hypocreomycetidae</taxon>
        <taxon>Hypocreales</taxon>
        <taxon>Nectriaceae</taxon>
        <taxon>Fusarium</taxon>
        <taxon>Fusarium oxysporum species complex</taxon>
    </lineage>
</organism>
<accession>A0A8J5NIN3</accession>
<sequence>MYSAMAVGLQLPNEVHSSGLKFSRDGVRYFPQPVVDMQTVVQELHGRPGAVACQRQKRTGLLRKVIWTLYDGKNFENLVKQITGFVNKLENLFSMQTTRQRLVV</sequence>
<feature type="domain" description="Prion-inhibition and propagation HeLo" evidence="1">
    <location>
        <begin position="36"/>
        <end position="101"/>
    </location>
</feature>
<reference evidence="2" key="1">
    <citation type="submission" date="2021-04" db="EMBL/GenBank/DDBJ databases">
        <title>First draft genome resource for Brassicaceae pathogens Fusarium oxysporum f. sp. raphani and Fusarium oxysporum f. sp. rapae.</title>
        <authorList>
            <person name="Asai S."/>
        </authorList>
    </citation>
    <scope>NUCLEOTIDE SEQUENCE</scope>
    <source>
        <strain evidence="2">Tf1208</strain>
    </source>
</reference>
<dbReference type="InterPro" id="IPR029498">
    <property type="entry name" value="HeLo_dom"/>
</dbReference>
<evidence type="ECO:0000313" key="3">
    <source>
        <dbReference type="Proteomes" id="UP000694050"/>
    </source>
</evidence>
<protein>
    <submittedName>
        <fullName evidence="2">Heterokaryon incompatibility protein S</fullName>
    </submittedName>
</protein>
<dbReference type="Pfam" id="PF14479">
    <property type="entry name" value="HeLo"/>
    <property type="match status" value="1"/>
</dbReference>
<evidence type="ECO:0000313" key="2">
    <source>
        <dbReference type="EMBL" id="KAG7405104.1"/>
    </source>
</evidence>
<evidence type="ECO:0000259" key="1">
    <source>
        <dbReference type="Pfam" id="PF14479"/>
    </source>
</evidence>
<comment type="caution">
    <text evidence="2">The sequence shown here is derived from an EMBL/GenBank/DDBJ whole genome shotgun (WGS) entry which is preliminary data.</text>
</comment>
<dbReference type="EMBL" id="JAELUQ010000012">
    <property type="protein sequence ID" value="KAG7405104.1"/>
    <property type="molecule type" value="Genomic_DNA"/>
</dbReference>
<gene>
    <name evidence="2" type="primary">het-S</name>
    <name evidence="2" type="ORF">Forpe1208_v014554</name>
</gene>
<proteinExistence type="predicted"/>
<dbReference type="AlphaFoldDB" id="A0A8J5NIN3"/>
<dbReference type="Proteomes" id="UP000694050">
    <property type="component" value="Unassembled WGS sequence"/>
</dbReference>
<name>A0A8J5NIN3_FUSOX</name>